<comment type="caution">
    <text evidence="3">The sequence shown here is derived from an EMBL/GenBank/DDBJ whole genome shotgun (WGS) entry which is preliminary data.</text>
</comment>
<dbReference type="Gene3D" id="3.20.20.80">
    <property type="entry name" value="Glycosidases"/>
    <property type="match status" value="1"/>
</dbReference>
<sequence>MKALKLTSALMLATALAWPAVPAQGQPLDETGGGQEALSEPIGPVFSRTATVTVDFAASRGTLRRTERYNNLTRAFRYVDQRDADVAFYNEQGLRGAIYRVWIIVDDIYDFDKGTYNYAGIDDYLADVSRMSDELLVVLDTRASMGRLGRTPEQIRSPVKTILRYIKERHSQIRYVEPFNEPDHNLRQYMTPERLYDYYRVYYQALNEVNRELSPAKPLLIGGPVTGSCGSPWAPPGPNNVGWIPKFLDAYAADTDPGKRLDFLSYHAYGFFRNQKDCSDYQPIRNDPSILAQQRARTDEELRKRGLNVNTPSFITETGGYPGPSYDNKQDARPDYLRQAATMASYMYWYLENPKDVPFNWVLRHATEERKDQLITRGGADRKTMQTRTFTPYGNQMLMFSKLKAERVAAVSSALQAGKGVYALATKDGTGAAVLVWNYQQTGHQPFRVNIDMGRLPPELRGRTLRQRTYRIDEKVSNYWANPETANLQMVSERRIGRHSRHRVGIDLSPNALQLVVLEPEPKKDK</sequence>
<organism evidence="3 4">
    <name type="scientific">Novosphingobium aquae</name>
    <dbReference type="NCBI Taxonomy" id="3133435"/>
    <lineage>
        <taxon>Bacteria</taxon>
        <taxon>Pseudomonadati</taxon>
        <taxon>Pseudomonadota</taxon>
        <taxon>Alphaproteobacteria</taxon>
        <taxon>Sphingomonadales</taxon>
        <taxon>Sphingomonadaceae</taxon>
        <taxon>Novosphingobium</taxon>
    </lineage>
</organism>
<feature type="domain" description="Asl1-like glycosyl hydrolase catalytic" evidence="2">
    <location>
        <begin position="166"/>
        <end position="272"/>
    </location>
</feature>
<feature type="signal peptide" evidence="1">
    <location>
        <begin position="1"/>
        <end position="25"/>
    </location>
</feature>
<dbReference type="EMBL" id="JBBHJY010000002">
    <property type="protein sequence ID" value="MEJ6009334.1"/>
    <property type="molecule type" value="Genomic_DNA"/>
</dbReference>
<feature type="chain" id="PRO_5045884642" evidence="1">
    <location>
        <begin position="26"/>
        <end position="526"/>
    </location>
</feature>
<evidence type="ECO:0000313" key="4">
    <source>
        <dbReference type="Proteomes" id="UP001379235"/>
    </source>
</evidence>
<gene>
    <name evidence="3" type="ORF">WG900_05325</name>
</gene>
<dbReference type="InterPro" id="IPR024655">
    <property type="entry name" value="Asl1_glyco_hydro_catalytic"/>
</dbReference>
<dbReference type="InterPro" id="IPR017853">
    <property type="entry name" value="GH"/>
</dbReference>
<accession>A0ABU8S5S9</accession>
<keyword evidence="3" id="KW-0378">Hydrolase</keyword>
<dbReference type="SUPFAM" id="SSF51445">
    <property type="entry name" value="(Trans)glycosidases"/>
    <property type="match status" value="1"/>
</dbReference>
<evidence type="ECO:0000256" key="1">
    <source>
        <dbReference type="SAM" id="SignalP"/>
    </source>
</evidence>
<dbReference type="Proteomes" id="UP001379235">
    <property type="component" value="Unassembled WGS sequence"/>
</dbReference>
<proteinExistence type="predicted"/>
<dbReference type="GO" id="GO:0016787">
    <property type="term" value="F:hydrolase activity"/>
    <property type="evidence" value="ECO:0007669"/>
    <property type="project" value="UniProtKB-KW"/>
</dbReference>
<protein>
    <submittedName>
        <fullName evidence="3">Glycosyl hydrolase</fullName>
    </submittedName>
</protein>
<reference evidence="3 4" key="1">
    <citation type="submission" date="2024-03" db="EMBL/GenBank/DDBJ databases">
        <authorList>
            <person name="Jo J.-H."/>
        </authorList>
    </citation>
    <scope>NUCLEOTIDE SEQUENCE [LARGE SCALE GENOMIC DNA]</scope>
    <source>
        <strain evidence="3 4">AS3R-12</strain>
    </source>
</reference>
<evidence type="ECO:0000313" key="3">
    <source>
        <dbReference type="EMBL" id="MEJ6009334.1"/>
    </source>
</evidence>
<keyword evidence="4" id="KW-1185">Reference proteome</keyword>
<name>A0ABU8S5S9_9SPHN</name>
<dbReference type="RefSeq" id="WP_339965339.1">
    <property type="nucleotide sequence ID" value="NZ_JBBHJY010000002.1"/>
</dbReference>
<dbReference type="Pfam" id="PF11790">
    <property type="entry name" value="Glyco_hydro_cc"/>
    <property type="match status" value="1"/>
</dbReference>
<dbReference type="SUPFAM" id="SSF51011">
    <property type="entry name" value="Glycosyl hydrolase domain"/>
    <property type="match status" value="1"/>
</dbReference>
<keyword evidence="1" id="KW-0732">Signal</keyword>
<evidence type="ECO:0000259" key="2">
    <source>
        <dbReference type="Pfam" id="PF11790"/>
    </source>
</evidence>